<name>A0ABN1EKE6_9PROT</name>
<dbReference type="PANTHER" id="PTHR43798">
    <property type="entry name" value="MONOACYLGLYCEROL LIPASE"/>
    <property type="match status" value="1"/>
</dbReference>
<dbReference type="EMBL" id="BAAAFZ010000006">
    <property type="protein sequence ID" value="GAA0568513.1"/>
    <property type="molecule type" value="Genomic_DNA"/>
</dbReference>
<dbReference type="Gene3D" id="3.40.50.1820">
    <property type="entry name" value="alpha/beta hydrolase"/>
    <property type="match status" value="1"/>
</dbReference>
<evidence type="ECO:0000313" key="4">
    <source>
        <dbReference type="Proteomes" id="UP001501588"/>
    </source>
</evidence>
<dbReference type="InterPro" id="IPR029058">
    <property type="entry name" value="AB_hydrolase_fold"/>
</dbReference>
<accession>A0ABN1EKE6</accession>
<reference evidence="3 4" key="1">
    <citation type="journal article" date="2019" name="Int. J. Syst. Evol. Microbiol.">
        <title>The Global Catalogue of Microorganisms (GCM) 10K type strain sequencing project: providing services to taxonomists for standard genome sequencing and annotation.</title>
        <authorList>
            <consortium name="The Broad Institute Genomics Platform"/>
            <consortium name="The Broad Institute Genome Sequencing Center for Infectious Disease"/>
            <person name="Wu L."/>
            <person name="Ma J."/>
        </authorList>
    </citation>
    <scope>NUCLEOTIDE SEQUENCE [LARGE SCALE GENOMIC DNA]</scope>
    <source>
        <strain evidence="3 4">JCM 9933</strain>
    </source>
</reference>
<gene>
    <name evidence="3" type="ORF">GCM10009416_03300</name>
</gene>
<dbReference type="PANTHER" id="PTHR43798:SF31">
    <property type="entry name" value="AB HYDROLASE SUPERFAMILY PROTEIN YCLE"/>
    <property type="match status" value="1"/>
</dbReference>
<protein>
    <submittedName>
        <fullName evidence="3">Alpha/beta hydrolase</fullName>
    </submittedName>
</protein>
<dbReference type="SUPFAM" id="SSF53474">
    <property type="entry name" value="alpha/beta-Hydrolases"/>
    <property type="match status" value="1"/>
</dbReference>
<sequence length="270" mass="28145">MDAITTAQAELPGGLHLPYAEHGDPAGAPLLLLHGYTDSWRSFAPMLPRLPASIRAVAPSMRGHGDAGRPDSGYRAADLAADIAGLMDALGLDSAVVLGHSMGSQVARRLAADRPGRVRGLVLVGAFATLHGNPAVRELWDGAVSTLEDPVDPAFVRAFQESTVARQVPPALLDTAVAESLKVPARIWRAALQAQMEPADAPARIEAPALLLWGDQDAIATRADQDALLAAMPRARLVVHAGAGHAPHWEEPARVAADVAAFVAGLAARA</sequence>
<dbReference type="InterPro" id="IPR050266">
    <property type="entry name" value="AB_hydrolase_sf"/>
</dbReference>
<dbReference type="InterPro" id="IPR000073">
    <property type="entry name" value="AB_hydrolase_1"/>
</dbReference>
<evidence type="ECO:0000256" key="1">
    <source>
        <dbReference type="ARBA" id="ARBA00022801"/>
    </source>
</evidence>
<proteinExistence type="predicted"/>
<keyword evidence="1 3" id="KW-0378">Hydrolase</keyword>
<dbReference type="PRINTS" id="PR00111">
    <property type="entry name" value="ABHYDROLASE"/>
</dbReference>
<dbReference type="Proteomes" id="UP001501588">
    <property type="component" value="Unassembled WGS sequence"/>
</dbReference>
<evidence type="ECO:0000259" key="2">
    <source>
        <dbReference type="Pfam" id="PF00561"/>
    </source>
</evidence>
<evidence type="ECO:0000313" key="3">
    <source>
        <dbReference type="EMBL" id="GAA0568513.1"/>
    </source>
</evidence>
<keyword evidence="4" id="KW-1185">Reference proteome</keyword>
<comment type="caution">
    <text evidence="3">The sequence shown here is derived from an EMBL/GenBank/DDBJ whole genome shotgun (WGS) entry which is preliminary data.</text>
</comment>
<feature type="domain" description="AB hydrolase-1" evidence="2">
    <location>
        <begin position="29"/>
        <end position="252"/>
    </location>
</feature>
<organism evidence="3 4">
    <name type="scientific">Craurococcus roseus</name>
    <dbReference type="NCBI Taxonomy" id="77585"/>
    <lineage>
        <taxon>Bacteria</taxon>
        <taxon>Pseudomonadati</taxon>
        <taxon>Pseudomonadota</taxon>
        <taxon>Alphaproteobacteria</taxon>
        <taxon>Acetobacterales</taxon>
        <taxon>Acetobacteraceae</taxon>
        <taxon>Craurococcus</taxon>
    </lineage>
</organism>
<dbReference type="GO" id="GO:0016787">
    <property type="term" value="F:hydrolase activity"/>
    <property type="evidence" value="ECO:0007669"/>
    <property type="project" value="UniProtKB-KW"/>
</dbReference>
<dbReference type="Pfam" id="PF00561">
    <property type="entry name" value="Abhydrolase_1"/>
    <property type="match status" value="1"/>
</dbReference>